<dbReference type="PANTHER" id="PTHR37950">
    <property type="entry name" value="4-HYDROXYPHENYLACETATE CATABOLISM PROTEIN"/>
    <property type="match status" value="1"/>
</dbReference>
<sequence>MPHCIAEHSSSIDGNKLLNAVFQGTLNSELFEADGSDIKARCIAYDQYMTGPEKTDFVHVQLRLLSGRTLEQKEAFSESVFKEVKGLNLGRCSITVEVIDIDTDSYSKCMG</sequence>
<dbReference type="InterPro" id="IPR014347">
    <property type="entry name" value="Tautomerase/MIF_sf"/>
</dbReference>
<dbReference type="Proteomes" id="UP000528457">
    <property type="component" value="Unassembled WGS sequence"/>
</dbReference>
<protein>
    <submittedName>
        <fullName evidence="1">5-carboxymethyl-2-hydroxymuconate isomerase</fullName>
        <ecNumber evidence="1">5.3.3.10</ecNumber>
    </submittedName>
</protein>
<evidence type="ECO:0000313" key="1">
    <source>
        <dbReference type="EMBL" id="MBB6520250.1"/>
    </source>
</evidence>
<dbReference type="EC" id="5.3.3.10" evidence="1"/>
<dbReference type="RefSeq" id="WP_166851783.1">
    <property type="nucleotide sequence ID" value="NZ_JAAONY010000001.1"/>
</dbReference>
<organism evidence="1 2">
    <name type="scientific">Pseudoteredinibacter isoporae</name>
    <dbReference type="NCBI Taxonomy" id="570281"/>
    <lineage>
        <taxon>Bacteria</taxon>
        <taxon>Pseudomonadati</taxon>
        <taxon>Pseudomonadota</taxon>
        <taxon>Gammaproteobacteria</taxon>
        <taxon>Cellvibrionales</taxon>
        <taxon>Cellvibrionaceae</taxon>
        <taxon>Pseudoteredinibacter</taxon>
    </lineage>
</organism>
<dbReference type="InterPro" id="IPR004220">
    <property type="entry name" value="5-COMe_2-OHmuconate_Isoase"/>
</dbReference>
<dbReference type="GO" id="GO:0008704">
    <property type="term" value="F:5-carboxymethyl-2-hydroxymuconate delta-isomerase activity"/>
    <property type="evidence" value="ECO:0007669"/>
    <property type="project" value="UniProtKB-EC"/>
</dbReference>
<dbReference type="EMBL" id="JACHHT010000001">
    <property type="protein sequence ID" value="MBB6520250.1"/>
    <property type="molecule type" value="Genomic_DNA"/>
</dbReference>
<dbReference type="Gene3D" id="3.30.429.10">
    <property type="entry name" value="Macrophage Migration Inhibitory Factor"/>
    <property type="match status" value="1"/>
</dbReference>
<comment type="caution">
    <text evidence="1">The sequence shown here is derived from an EMBL/GenBank/DDBJ whole genome shotgun (WGS) entry which is preliminary data.</text>
</comment>
<keyword evidence="1" id="KW-0413">Isomerase</keyword>
<keyword evidence="2" id="KW-1185">Reference proteome</keyword>
<accession>A0A7X0JQA3</accession>
<gene>
    <name evidence="1" type="ORF">HNR48_000528</name>
</gene>
<evidence type="ECO:0000313" key="2">
    <source>
        <dbReference type="Proteomes" id="UP000528457"/>
    </source>
</evidence>
<dbReference type="Pfam" id="PF02962">
    <property type="entry name" value="CHMI"/>
    <property type="match status" value="1"/>
</dbReference>
<dbReference type="InParanoid" id="A0A7X0JQA3"/>
<proteinExistence type="predicted"/>
<dbReference type="SUPFAM" id="SSF55331">
    <property type="entry name" value="Tautomerase/MIF"/>
    <property type="match status" value="1"/>
</dbReference>
<dbReference type="CDD" id="cd00580">
    <property type="entry name" value="CHMI"/>
    <property type="match status" value="1"/>
</dbReference>
<name>A0A7X0JQA3_9GAMM</name>
<dbReference type="PANTHER" id="PTHR37950:SF1">
    <property type="entry name" value="4-HYDROXYPHENYLACETATE CATABOLISM PROTEIN"/>
    <property type="match status" value="1"/>
</dbReference>
<dbReference type="AlphaFoldDB" id="A0A7X0JQA3"/>
<reference evidence="1 2" key="1">
    <citation type="submission" date="2020-08" db="EMBL/GenBank/DDBJ databases">
        <title>Genomic Encyclopedia of Type Strains, Phase IV (KMG-IV): sequencing the most valuable type-strain genomes for metagenomic binning, comparative biology and taxonomic classification.</title>
        <authorList>
            <person name="Goeker M."/>
        </authorList>
    </citation>
    <scope>NUCLEOTIDE SEQUENCE [LARGE SCALE GENOMIC DNA]</scope>
    <source>
        <strain evidence="1 2">DSM 22368</strain>
    </source>
</reference>